<organism evidence="2 3">
    <name type="scientific">Methylobacterium planeticum</name>
    <dbReference type="NCBI Taxonomy" id="2615211"/>
    <lineage>
        <taxon>Bacteria</taxon>
        <taxon>Pseudomonadati</taxon>
        <taxon>Pseudomonadota</taxon>
        <taxon>Alphaproteobacteria</taxon>
        <taxon>Hyphomicrobiales</taxon>
        <taxon>Methylobacteriaceae</taxon>
        <taxon>Methylobacterium</taxon>
    </lineage>
</organism>
<feature type="region of interest" description="Disordered" evidence="1">
    <location>
        <begin position="72"/>
        <end position="99"/>
    </location>
</feature>
<feature type="compositionally biased region" description="Basic and acidic residues" evidence="1">
    <location>
        <begin position="88"/>
        <end position="99"/>
    </location>
</feature>
<sequence length="125" mass="12970">MLRSGLILGMSGPAAILTILIQPVVRQTADEWTAPLAISVPAAASAIAPAPLPGMRPVSLALSPTRVAAVSRPAERPAAVANQPTSDMNEKSPLKPRRMREGCEGALSSLVGPEARRMVPGRCIS</sequence>
<proteinExistence type="predicted"/>
<accession>A0A6N6MPH2</accession>
<gene>
    <name evidence="2" type="ORF">F6X51_22705</name>
</gene>
<dbReference type="AlphaFoldDB" id="A0A6N6MPH2"/>
<evidence type="ECO:0000313" key="3">
    <source>
        <dbReference type="Proteomes" id="UP000441523"/>
    </source>
</evidence>
<evidence type="ECO:0000313" key="2">
    <source>
        <dbReference type="EMBL" id="KAB1070394.1"/>
    </source>
</evidence>
<keyword evidence="3" id="KW-1185">Reference proteome</keyword>
<dbReference type="EMBL" id="VZZJ01000028">
    <property type="protein sequence ID" value="KAB1070394.1"/>
    <property type="molecule type" value="Genomic_DNA"/>
</dbReference>
<reference evidence="2 3" key="1">
    <citation type="submission" date="2019-09" db="EMBL/GenBank/DDBJ databases">
        <title>YIM 132548 draft genome.</title>
        <authorList>
            <person name="Jiang L."/>
        </authorList>
    </citation>
    <scope>NUCLEOTIDE SEQUENCE [LARGE SCALE GENOMIC DNA]</scope>
    <source>
        <strain evidence="2 3">YIM 132548</strain>
    </source>
</reference>
<protein>
    <submittedName>
        <fullName evidence="2">Uncharacterized protein</fullName>
    </submittedName>
</protein>
<dbReference type="Proteomes" id="UP000441523">
    <property type="component" value="Unassembled WGS sequence"/>
</dbReference>
<name>A0A6N6MPH2_9HYPH</name>
<evidence type="ECO:0000256" key="1">
    <source>
        <dbReference type="SAM" id="MobiDB-lite"/>
    </source>
</evidence>
<comment type="caution">
    <text evidence="2">The sequence shown here is derived from an EMBL/GenBank/DDBJ whole genome shotgun (WGS) entry which is preliminary data.</text>
</comment>